<gene>
    <name evidence="1" type="ORF">LX15_000052</name>
</gene>
<proteinExistence type="predicted"/>
<comment type="caution">
    <text evidence="1">The sequence shown here is derived from an EMBL/GenBank/DDBJ whole genome shotgun (WGS) entry which is preliminary data.</text>
</comment>
<dbReference type="InterPro" id="IPR025680">
    <property type="entry name" value="DddI"/>
</dbReference>
<protein>
    <submittedName>
        <fullName evidence="1">Immunity protein Imm1</fullName>
    </submittedName>
</protein>
<dbReference type="RefSeq" id="WP_253667373.1">
    <property type="nucleotide sequence ID" value="NZ_JAMTCP010000001.1"/>
</dbReference>
<reference evidence="1 2" key="1">
    <citation type="submission" date="2022-06" db="EMBL/GenBank/DDBJ databases">
        <title>Genomic Encyclopedia of Archaeal and Bacterial Type Strains, Phase II (KMG-II): from individual species to whole genera.</title>
        <authorList>
            <person name="Goeker M."/>
        </authorList>
    </citation>
    <scope>NUCLEOTIDE SEQUENCE [LARGE SCALE GENOMIC DNA]</scope>
    <source>
        <strain evidence="1 2">DSM 40477</strain>
    </source>
</reference>
<evidence type="ECO:0000313" key="1">
    <source>
        <dbReference type="EMBL" id="MCP2256369.1"/>
    </source>
</evidence>
<evidence type="ECO:0000313" key="2">
    <source>
        <dbReference type="Proteomes" id="UP001205311"/>
    </source>
</evidence>
<accession>A0ABT1HLI1</accession>
<dbReference type="Proteomes" id="UP001205311">
    <property type="component" value="Unassembled WGS sequence"/>
</dbReference>
<organism evidence="1 2">
    <name type="scientific">Streptoalloteichus tenebrarius (strain ATCC 17920 / DSM 40477 / JCM 4838 / CBS 697.72 / NBRC 16177 / NCIMB 11028 / NRRL B-12390 / A12253. 1 / ISP 5477)</name>
    <name type="common">Streptomyces tenebrarius</name>
    <dbReference type="NCBI Taxonomy" id="1933"/>
    <lineage>
        <taxon>Bacteria</taxon>
        <taxon>Bacillati</taxon>
        <taxon>Actinomycetota</taxon>
        <taxon>Actinomycetes</taxon>
        <taxon>Pseudonocardiales</taxon>
        <taxon>Pseudonocardiaceae</taxon>
        <taxon>Streptoalloteichus</taxon>
    </lineage>
</organism>
<dbReference type="Pfam" id="PF14430">
    <property type="entry name" value="Imm1"/>
    <property type="match status" value="1"/>
</dbReference>
<keyword evidence="2" id="KW-1185">Reference proteome</keyword>
<sequence>MTTNYTAHIFAQACNGDIEGDARSDDHLGRLFDQILEAEVHGFWHNPSVYIVERPRFGVAEVPDHGLKFDLDVTAGVGALGYFGPDFDAPSMSLSTPPIPGAPVLYQDRHSALEFPANAAIPLAKVREAVLEFRRSGGRRPTCVEWQPADGW</sequence>
<name>A0ABT1HLI1_STRSD</name>
<dbReference type="EMBL" id="JAMTCP010000001">
    <property type="protein sequence ID" value="MCP2256369.1"/>
    <property type="molecule type" value="Genomic_DNA"/>
</dbReference>